<dbReference type="Pfam" id="PF13086">
    <property type="entry name" value="AAA_11"/>
    <property type="match status" value="1"/>
</dbReference>
<dbReference type="InterPro" id="IPR041679">
    <property type="entry name" value="DNA2/NAM7-like_C"/>
</dbReference>
<dbReference type="SUPFAM" id="SSF52540">
    <property type="entry name" value="P-loop containing nucleoside triphosphate hydrolases"/>
    <property type="match status" value="1"/>
</dbReference>
<gene>
    <name evidence="9" type="ORF">NQF78_15745</name>
</gene>
<dbReference type="Pfam" id="PF13087">
    <property type="entry name" value="AAA_12"/>
    <property type="match status" value="1"/>
</dbReference>
<dbReference type="PANTHER" id="PTHR43788:SF8">
    <property type="entry name" value="DNA-BINDING PROTEIN SMUBP-2"/>
    <property type="match status" value="1"/>
</dbReference>
<dbReference type="InterPro" id="IPR027417">
    <property type="entry name" value="P-loop_NTPase"/>
</dbReference>
<dbReference type="Proteomes" id="UP001207830">
    <property type="component" value="Unassembled WGS sequence"/>
</dbReference>
<feature type="region of interest" description="Disordered" evidence="6">
    <location>
        <begin position="200"/>
        <end position="219"/>
    </location>
</feature>
<dbReference type="InterPro" id="IPR041677">
    <property type="entry name" value="DNA2/NAM7_AAA_11"/>
</dbReference>
<dbReference type="Gene3D" id="3.40.50.300">
    <property type="entry name" value="P-loop containing nucleotide triphosphate hydrolases"/>
    <property type="match status" value="2"/>
</dbReference>
<keyword evidence="10" id="KW-1185">Reference proteome</keyword>
<evidence type="ECO:0000259" key="8">
    <source>
        <dbReference type="Pfam" id="PF13087"/>
    </source>
</evidence>
<comment type="similarity">
    <text evidence="1">Belongs to the DNA2/NAM7 helicase family.</text>
</comment>
<keyword evidence="4" id="KW-0347">Helicase</keyword>
<evidence type="ECO:0000256" key="5">
    <source>
        <dbReference type="ARBA" id="ARBA00022840"/>
    </source>
</evidence>
<comment type="caution">
    <text evidence="9">The sequence shown here is derived from an EMBL/GenBank/DDBJ whole genome shotgun (WGS) entry which is preliminary data.</text>
</comment>
<protein>
    <submittedName>
        <fullName evidence="9">AAA domain-containing protein</fullName>
    </submittedName>
</protein>
<evidence type="ECO:0000313" key="10">
    <source>
        <dbReference type="Proteomes" id="UP001207830"/>
    </source>
</evidence>
<evidence type="ECO:0000313" key="9">
    <source>
        <dbReference type="EMBL" id="MCY0109774.1"/>
    </source>
</evidence>
<dbReference type="PANTHER" id="PTHR43788">
    <property type="entry name" value="DNA2/NAM7 HELICASE FAMILY MEMBER"/>
    <property type="match status" value="1"/>
</dbReference>
<evidence type="ECO:0000256" key="4">
    <source>
        <dbReference type="ARBA" id="ARBA00022806"/>
    </source>
</evidence>
<proteinExistence type="inferred from homology"/>
<organism evidence="9 10">
    <name type="scientific">Pseudomonas monsensis</name>
    <dbReference type="NCBI Taxonomy" id="2745509"/>
    <lineage>
        <taxon>Bacteria</taxon>
        <taxon>Pseudomonadati</taxon>
        <taxon>Pseudomonadota</taxon>
        <taxon>Gammaproteobacteria</taxon>
        <taxon>Pseudomonadales</taxon>
        <taxon>Pseudomonadaceae</taxon>
        <taxon>Pseudomonas</taxon>
    </lineage>
</organism>
<evidence type="ECO:0000256" key="3">
    <source>
        <dbReference type="ARBA" id="ARBA00022801"/>
    </source>
</evidence>
<dbReference type="EMBL" id="JANIGP010000011">
    <property type="protein sequence ID" value="MCY0109774.1"/>
    <property type="molecule type" value="Genomic_DNA"/>
</dbReference>
<evidence type="ECO:0000256" key="6">
    <source>
        <dbReference type="SAM" id="MobiDB-lite"/>
    </source>
</evidence>
<keyword evidence="3" id="KW-0378">Hydrolase</keyword>
<evidence type="ECO:0000256" key="2">
    <source>
        <dbReference type="ARBA" id="ARBA00022741"/>
    </source>
</evidence>
<dbReference type="RefSeq" id="WP_267803180.1">
    <property type="nucleotide sequence ID" value="NZ_JANIGP010000011.1"/>
</dbReference>
<feature type="domain" description="DNA2/NAM7 helicase-like C-terminal" evidence="8">
    <location>
        <begin position="838"/>
        <end position="1017"/>
    </location>
</feature>
<name>A0ABT3YW88_9PSED</name>
<keyword evidence="5" id="KW-0067">ATP-binding</keyword>
<evidence type="ECO:0000256" key="1">
    <source>
        <dbReference type="ARBA" id="ARBA00007913"/>
    </source>
</evidence>
<sequence>MTMADHERVLDFWHSVEFFNAYDLDKVLEKSRTSRSVERVSERSLADGVWEQYLDRRRVLYLLPFDVSHATRLIEEYVDGPLASEINRVRDGEMAPVGLTCYARLTLDPNGKPDFEGLSVSALPWALGRLCKQDIGALCAMSFDDSVRTLKRTLADDWSRHKGELPGAQWVTEVVQRVVEWAGLASPEAELAYLDIWPLPKPGDTPTETSTSEADADSTPEVASVDDLAILNSFYVHDLAQAKHLLKSEQPPRALQAYLSMVDQQKTDLDTAIGQQTIQATLHPEKGITGRWPAQSRHIQSLMQQFALNSMREMATGAVLPVNGPPGTGKTTLLRDLIAHLVVERADALARLEKAEDGVSKTCVTAVFGNKSFSIPLLSEALTGFEMVVASTNNGAVENLSLELPQLKGVDGAKLADWGYFKEVATRYAGTRNSKPWVTPEPVWGLVSAALGKKSNRRRFRDIFVNRAATPADKPGEQFLNKDKVDFASWDDVGAMTYWRYRSGKGRADFKSAKASYLKAREVHDKQRDRLLVLAELYERLKKAFPAIKATWPSAPDLCPQNLTVLIEGVARQIERLKSQQQAIERKLGPSFFRWLAQWFRKGLYKQWLDACTKLDSVREFERELLDLPRLIAECDVHLWDGTPLDSKSNQTHAFWQGSRFNEARSDLFVAAMTLHEAFFLEVASPSLIFALTAMLERQPLTPARRALWQWFFMLTPVVSSTFASIRAQFAGLGAEDLGWLIIDEAGQAPPQAAVGAIMRARHVVVVGDPLQIEPVVTQSTRLLEQLGTFWLGDSRSRYAIDSHSVQTFADRGYGQGVTHPLDPEKYIGIPLVMHRRCDNPMFEISNRIAYAKRMQHAKDSTITAHPILGVSAWWNVSGESQDGTKYIQAQGQRLLAELIRLYLSVTSERATELPPVFIITPFREVKAGLVSLLQDKQVWRAALPADVQVPTNLVSWVSTCIGTVHTFQGKEADIVFFVLGCDSRRLGAIDWAASSPNLLNVAVTRAKKHLYIVGDQALWGDRPYFDVARQLLASAKASVQTREAQLS</sequence>
<feature type="domain" description="DNA2/NAM7 helicase helicase" evidence="7">
    <location>
        <begin position="716"/>
        <end position="778"/>
    </location>
</feature>
<reference evidence="9 10" key="1">
    <citation type="submission" date="2022-07" db="EMBL/GenBank/DDBJ databases">
        <title>Characterization of plant growth promoting rhizobacteria (PGPR) for use as bioinoculants in agriculture.</title>
        <authorList>
            <person name="Hassen A.I."/>
            <person name="Pierneef R."/>
        </authorList>
    </citation>
    <scope>NUCLEOTIDE SEQUENCE [LARGE SCALE GENOMIC DNA]</scope>
    <source>
        <strain evidence="9 10">SARCC-3054</strain>
    </source>
</reference>
<evidence type="ECO:0000259" key="7">
    <source>
        <dbReference type="Pfam" id="PF13086"/>
    </source>
</evidence>
<accession>A0ABT3YW88</accession>
<keyword evidence="2" id="KW-0547">Nucleotide-binding</keyword>
<dbReference type="InterPro" id="IPR050534">
    <property type="entry name" value="Coronavir_polyprotein_1ab"/>
</dbReference>